<gene>
    <name evidence="1" type="ORF">AVEN_68307_1</name>
</gene>
<name>A0A4Y2UB37_ARAVE</name>
<keyword evidence="2" id="KW-1185">Reference proteome</keyword>
<organism evidence="1 2">
    <name type="scientific">Araneus ventricosus</name>
    <name type="common">Orbweaver spider</name>
    <name type="synonym">Epeira ventricosa</name>
    <dbReference type="NCBI Taxonomy" id="182803"/>
    <lineage>
        <taxon>Eukaryota</taxon>
        <taxon>Metazoa</taxon>
        <taxon>Ecdysozoa</taxon>
        <taxon>Arthropoda</taxon>
        <taxon>Chelicerata</taxon>
        <taxon>Arachnida</taxon>
        <taxon>Araneae</taxon>
        <taxon>Araneomorphae</taxon>
        <taxon>Entelegynae</taxon>
        <taxon>Araneoidea</taxon>
        <taxon>Araneidae</taxon>
        <taxon>Araneus</taxon>
    </lineage>
</organism>
<protein>
    <submittedName>
        <fullName evidence="1">Uncharacterized protein</fullName>
    </submittedName>
</protein>
<evidence type="ECO:0000313" key="2">
    <source>
        <dbReference type="Proteomes" id="UP000499080"/>
    </source>
</evidence>
<comment type="caution">
    <text evidence="1">The sequence shown here is derived from an EMBL/GenBank/DDBJ whole genome shotgun (WGS) entry which is preliminary data.</text>
</comment>
<dbReference type="AlphaFoldDB" id="A0A4Y2UB37"/>
<proteinExistence type="predicted"/>
<reference evidence="1 2" key="1">
    <citation type="journal article" date="2019" name="Sci. Rep.">
        <title>Orb-weaving spider Araneus ventricosus genome elucidates the spidroin gene catalogue.</title>
        <authorList>
            <person name="Kono N."/>
            <person name="Nakamura H."/>
            <person name="Ohtoshi R."/>
            <person name="Moran D.A.P."/>
            <person name="Shinohara A."/>
            <person name="Yoshida Y."/>
            <person name="Fujiwara M."/>
            <person name="Mori M."/>
            <person name="Tomita M."/>
            <person name="Arakawa K."/>
        </authorList>
    </citation>
    <scope>NUCLEOTIDE SEQUENCE [LARGE SCALE GENOMIC DNA]</scope>
</reference>
<evidence type="ECO:0000313" key="1">
    <source>
        <dbReference type="EMBL" id="GBO08767.1"/>
    </source>
</evidence>
<sequence>MVLNHLIPQTIGKVGPQNTGTPEFLFHSYGKFTSPLKNRNDSWHCPNSKETTLFPNPSRRATLKEKARSVGVKSVTLNEREKFPRDIRTLRTAAVFSLKSHWERSRID</sequence>
<accession>A0A4Y2UB37</accession>
<dbReference type="Proteomes" id="UP000499080">
    <property type="component" value="Unassembled WGS sequence"/>
</dbReference>
<dbReference type="EMBL" id="BGPR01034405">
    <property type="protein sequence ID" value="GBO08767.1"/>
    <property type="molecule type" value="Genomic_DNA"/>
</dbReference>